<sequence>MGGYAAILYGSILNVNHVIGFRPQTIIRDEDNIEIDPLFNDLCPVINSTTEYHLYGDSNILDESDIHNIHHCRRISKNNNVKVYEYFDFDIKEYKNSGKLKDDFKSILFHL</sequence>
<dbReference type="AlphaFoldDB" id="A0A6C0BD65"/>
<proteinExistence type="predicted"/>
<accession>A0A6C0BD65</accession>
<evidence type="ECO:0000313" key="1">
    <source>
        <dbReference type="EMBL" id="QHS89990.1"/>
    </source>
</evidence>
<organism evidence="1">
    <name type="scientific">viral metagenome</name>
    <dbReference type="NCBI Taxonomy" id="1070528"/>
    <lineage>
        <taxon>unclassified sequences</taxon>
        <taxon>metagenomes</taxon>
        <taxon>organismal metagenomes</taxon>
    </lineage>
</organism>
<evidence type="ECO:0008006" key="2">
    <source>
        <dbReference type="Google" id="ProtNLM"/>
    </source>
</evidence>
<name>A0A6C0BD65_9ZZZZ</name>
<dbReference type="EMBL" id="MN739122">
    <property type="protein sequence ID" value="QHS89990.1"/>
    <property type="molecule type" value="Genomic_DNA"/>
</dbReference>
<protein>
    <recommendedName>
        <fullName evidence="2">Fungal lipase-like domain-containing protein</fullName>
    </recommendedName>
</protein>
<reference evidence="1" key="1">
    <citation type="journal article" date="2020" name="Nature">
        <title>Giant virus diversity and host interactions through global metagenomics.</title>
        <authorList>
            <person name="Schulz F."/>
            <person name="Roux S."/>
            <person name="Paez-Espino D."/>
            <person name="Jungbluth S."/>
            <person name="Walsh D.A."/>
            <person name="Denef V.J."/>
            <person name="McMahon K.D."/>
            <person name="Konstantinidis K.T."/>
            <person name="Eloe-Fadrosh E.A."/>
            <person name="Kyrpides N.C."/>
            <person name="Woyke T."/>
        </authorList>
    </citation>
    <scope>NUCLEOTIDE SEQUENCE</scope>
    <source>
        <strain evidence="1">GVMAG-M-3300010160-4</strain>
    </source>
</reference>